<feature type="domain" description="Carbohydrate kinase PfkB" evidence="7">
    <location>
        <begin position="24"/>
        <end position="300"/>
    </location>
</feature>
<dbReference type="InterPro" id="IPR017583">
    <property type="entry name" value="Tagatose/fructose_Pkinase"/>
</dbReference>
<dbReference type="EMBL" id="JAAXKY010000137">
    <property type="protein sequence ID" value="NMH81252.1"/>
    <property type="molecule type" value="Genomic_DNA"/>
</dbReference>
<organism evidence="8 9">
    <name type="scientific">Pseudonocardia xinjiangensis</name>
    <dbReference type="NCBI Taxonomy" id="75289"/>
    <lineage>
        <taxon>Bacteria</taxon>
        <taxon>Bacillati</taxon>
        <taxon>Actinomycetota</taxon>
        <taxon>Actinomycetes</taxon>
        <taxon>Pseudonocardiales</taxon>
        <taxon>Pseudonocardiaceae</taxon>
        <taxon>Pseudonocardia</taxon>
    </lineage>
</organism>
<keyword evidence="4" id="KW-0418">Kinase</keyword>
<keyword evidence="2 6" id="KW-0808">Transferase</keyword>
<dbReference type="RefSeq" id="WP_169399289.1">
    <property type="nucleotide sequence ID" value="NZ_BAAAJH010000009.1"/>
</dbReference>
<proteinExistence type="inferred from homology"/>
<dbReference type="Gene3D" id="3.40.1190.20">
    <property type="match status" value="1"/>
</dbReference>
<evidence type="ECO:0000256" key="1">
    <source>
        <dbReference type="ARBA" id="ARBA00010688"/>
    </source>
</evidence>
<evidence type="ECO:0000313" key="9">
    <source>
        <dbReference type="Proteomes" id="UP001296706"/>
    </source>
</evidence>
<dbReference type="SUPFAM" id="SSF53613">
    <property type="entry name" value="Ribokinase-like"/>
    <property type="match status" value="1"/>
</dbReference>
<dbReference type="PANTHER" id="PTHR46566">
    <property type="entry name" value="1-PHOSPHOFRUCTOKINASE-RELATED"/>
    <property type="match status" value="1"/>
</dbReference>
<gene>
    <name evidence="8" type="ORF">HF577_29675</name>
</gene>
<dbReference type="Proteomes" id="UP001296706">
    <property type="component" value="Unassembled WGS sequence"/>
</dbReference>
<keyword evidence="3" id="KW-0547">Nucleotide-binding</keyword>
<evidence type="ECO:0000256" key="4">
    <source>
        <dbReference type="ARBA" id="ARBA00022777"/>
    </source>
</evidence>
<evidence type="ECO:0000256" key="5">
    <source>
        <dbReference type="ARBA" id="ARBA00022840"/>
    </source>
</evidence>
<evidence type="ECO:0000256" key="2">
    <source>
        <dbReference type="ARBA" id="ARBA00022679"/>
    </source>
</evidence>
<dbReference type="InterPro" id="IPR029056">
    <property type="entry name" value="Ribokinase-like"/>
</dbReference>
<evidence type="ECO:0000256" key="6">
    <source>
        <dbReference type="PIRNR" id="PIRNR000535"/>
    </source>
</evidence>
<dbReference type="Pfam" id="PF00294">
    <property type="entry name" value="PfkB"/>
    <property type="match status" value="1"/>
</dbReference>
<evidence type="ECO:0000256" key="3">
    <source>
        <dbReference type="ARBA" id="ARBA00022741"/>
    </source>
</evidence>
<name>A0ABX1RLI6_9PSEU</name>
<comment type="caution">
    <text evidence="8">The sequence shown here is derived from an EMBL/GenBank/DDBJ whole genome shotgun (WGS) entry which is preliminary data.</text>
</comment>
<protein>
    <submittedName>
        <fullName evidence="8">Phosphofructokinase</fullName>
    </submittedName>
</protein>
<evidence type="ECO:0000313" key="8">
    <source>
        <dbReference type="EMBL" id="NMH81252.1"/>
    </source>
</evidence>
<reference evidence="8 9" key="1">
    <citation type="submission" date="2020-04" db="EMBL/GenBank/DDBJ databases">
        <authorList>
            <person name="Klaysubun C."/>
            <person name="Duangmal K."/>
            <person name="Lipun K."/>
        </authorList>
    </citation>
    <scope>NUCLEOTIDE SEQUENCE [LARGE SCALE GENOMIC DNA]</scope>
    <source>
        <strain evidence="8 9">JCM 11839</strain>
    </source>
</reference>
<dbReference type="PIRSF" id="PIRSF000535">
    <property type="entry name" value="1PFK/6PFK/LacC"/>
    <property type="match status" value="1"/>
</dbReference>
<dbReference type="PANTHER" id="PTHR46566:SF2">
    <property type="entry name" value="ATP-DEPENDENT 6-PHOSPHOFRUCTOKINASE ISOZYME 2"/>
    <property type="match status" value="1"/>
</dbReference>
<comment type="similarity">
    <text evidence="1">Belongs to the carbohydrate kinase PfkB family.</text>
</comment>
<keyword evidence="9" id="KW-1185">Reference proteome</keyword>
<accession>A0ABX1RLI6</accession>
<dbReference type="InterPro" id="IPR011611">
    <property type="entry name" value="PfkB_dom"/>
</dbReference>
<sequence>MPPSVVVFAPSPLLTVTIEDRAGVPDIHVHAGGQAVWQARMISTLGVPVVLCTTLGGETGDVLGHLLPSEGVELRVVHVDSRNGGYVHDRRDGDREPIAEAPGAPLDRHEQDALYEMMLREGITHGTALLGGPNSDQVIPAALYARLATDLSRNGCRVAADLAGERLDAVLEGNPFVLKVSHEELLADGRADSDDPDALVAAMHQLRSEGAGLVIVSRAAEPALALLPDGDESGDRNGDGDGAVLEIRVPELKPAETRGAGDSMTAGVVASLVRGEPVREALRTGAACGALNVVRRGLGTGGEDAIRTLAERVELVEWKS</sequence>
<evidence type="ECO:0000259" key="7">
    <source>
        <dbReference type="Pfam" id="PF00294"/>
    </source>
</evidence>
<keyword evidence="5" id="KW-0067">ATP-binding</keyword>